<accession>A0ABN9NB87</accession>
<dbReference type="InterPro" id="IPR036565">
    <property type="entry name" value="Mur-like_cat_sf"/>
</dbReference>
<reference evidence="18 19" key="1">
    <citation type="submission" date="2023-08" db="EMBL/GenBank/DDBJ databases">
        <authorList>
            <person name="Folkvardsen B D."/>
            <person name="Norman A."/>
        </authorList>
    </citation>
    <scope>NUCLEOTIDE SEQUENCE [LARGE SCALE GENOMIC DNA]</scope>
    <source>
        <strain evidence="18 19">Mu0053</strain>
    </source>
</reference>
<evidence type="ECO:0000256" key="3">
    <source>
        <dbReference type="ARBA" id="ARBA00012211"/>
    </source>
</evidence>
<evidence type="ECO:0000313" key="18">
    <source>
        <dbReference type="EMBL" id="CAJ1502110.1"/>
    </source>
</evidence>
<comment type="pathway">
    <text evidence="2 14">Cell wall biogenesis; peptidoglycan biosynthesis.</text>
</comment>
<dbReference type="SUPFAM" id="SSF51984">
    <property type="entry name" value="MurCD N-terminal domain"/>
    <property type="match status" value="1"/>
</dbReference>
<dbReference type="InterPro" id="IPR000713">
    <property type="entry name" value="Mur_ligase_N"/>
</dbReference>
<dbReference type="EMBL" id="OY726397">
    <property type="protein sequence ID" value="CAJ1502110.1"/>
    <property type="molecule type" value="Genomic_DNA"/>
</dbReference>
<dbReference type="SUPFAM" id="SSF53623">
    <property type="entry name" value="MurD-like peptide ligases, catalytic domain"/>
    <property type="match status" value="1"/>
</dbReference>
<dbReference type="InterPro" id="IPR050061">
    <property type="entry name" value="MurCDEF_pg_biosynth"/>
</dbReference>
<keyword evidence="5 14" id="KW-0436">Ligase</keyword>
<dbReference type="PANTHER" id="PTHR43445">
    <property type="entry name" value="UDP-N-ACETYLMURAMATE--L-ALANINE LIGASE-RELATED"/>
    <property type="match status" value="1"/>
</dbReference>
<dbReference type="GO" id="GO:0008763">
    <property type="term" value="F:UDP-N-acetylmuramate-L-alanine ligase activity"/>
    <property type="evidence" value="ECO:0007669"/>
    <property type="project" value="UniProtKB-EC"/>
</dbReference>
<evidence type="ECO:0000259" key="17">
    <source>
        <dbReference type="Pfam" id="PF08245"/>
    </source>
</evidence>
<gene>
    <name evidence="14 18" type="primary">murC</name>
    <name evidence="18" type="ORF">MU0053_002097</name>
</gene>
<name>A0ABN9NB87_9MYCO</name>
<evidence type="ECO:0000256" key="1">
    <source>
        <dbReference type="ARBA" id="ARBA00004496"/>
    </source>
</evidence>
<protein>
    <recommendedName>
        <fullName evidence="3 14">UDP-N-acetylmuramate--L-alanine ligase</fullName>
        <ecNumber evidence="3 14">6.3.2.8</ecNumber>
    </recommendedName>
    <alternativeName>
        <fullName evidence="14">UDP-N-acetylmuramoyl-L-alanine synthetase</fullName>
    </alternativeName>
</protein>
<feature type="domain" description="Mur ligase C-terminal" evidence="16">
    <location>
        <begin position="326"/>
        <end position="456"/>
    </location>
</feature>
<keyword evidence="7 14" id="KW-0547">Nucleotide-binding</keyword>
<evidence type="ECO:0000256" key="4">
    <source>
        <dbReference type="ARBA" id="ARBA00022490"/>
    </source>
</evidence>
<keyword evidence="11 14" id="KW-0131">Cell cycle</keyword>
<dbReference type="Gene3D" id="3.90.190.20">
    <property type="entry name" value="Mur ligase, C-terminal domain"/>
    <property type="match status" value="1"/>
</dbReference>
<dbReference type="Gene3D" id="3.40.50.720">
    <property type="entry name" value="NAD(P)-binding Rossmann-like Domain"/>
    <property type="match status" value="1"/>
</dbReference>
<dbReference type="Gene3D" id="3.40.1190.10">
    <property type="entry name" value="Mur-like, catalytic domain"/>
    <property type="match status" value="1"/>
</dbReference>
<organism evidence="18 19">
    <name type="scientific">[Mycobacterium] burgundiense</name>
    <dbReference type="NCBI Taxonomy" id="3064286"/>
    <lineage>
        <taxon>Bacteria</taxon>
        <taxon>Bacillati</taxon>
        <taxon>Actinomycetota</taxon>
        <taxon>Actinomycetes</taxon>
        <taxon>Mycobacteriales</taxon>
        <taxon>Mycobacteriaceae</taxon>
        <taxon>Mycolicibacterium</taxon>
    </lineage>
</organism>
<evidence type="ECO:0000256" key="5">
    <source>
        <dbReference type="ARBA" id="ARBA00022598"/>
    </source>
</evidence>
<dbReference type="NCBIfam" id="TIGR01082">
    <property type="entry name" value="murC"/>
    <property type="match status" value="1"/>
</dbReference>
<dbReference type="Proteomes" id="UP001190465">
    <property type="component" value="Chromosome"/>
</dbReference>
<dbReference type="Pfam" id="PF01225">
    <property type="entry name" value="Mur_ligase"/>
    <property type="match status" value="1"/>
</dbReference>
<keyword evidence="4 14" id="KW-0963">Cytoplasm</keyword>
<keyword evidence="6 14" id="KW-0132">Cell division</keyword>
<evidence type="ECO:0000256" key="9">
    <source>
        <dbReference type="ARBA" id="ARBA00022960"/>
    </source>
</evidence>
<evidence type="ECO:0000256" key="10">
    <source>
        <dbReference type="ARBA" id="ARBA00022984"/>
    </source>
</evidence>
<feature type="domain" description="Mur ligase central" evidence="17">
    <location>
        <begin position="119"/>
        <end position="304"/>
    </location>
</feature>
<keyword evidence="19" id="KW-1185">Reference proteome</keyword>
<proteinExistence type="inferred from homology"/>
<dbReference type="InterPro" id="IPR005758">
    <property type="entry name" value="UDP-N-AcMur_Ala_ligase_MurC"/>
</dbReference>
<comment type="catalytic activity">
    <reaction evidence="13 14">
        <text>UDP-N-acetyl-alpha-D-muramate + L-alanine + ATP = UDP-N-acetyl-alpha-D-muramoyl-L-alanine + ADP + phosphate + H(+)</text>
        <dbReference type="Rhea" id="RHEA:23372"/>
        <dbReference type="ChEBI" id="CHEBI:15378"/>
        <dbReference type="ChEBI" id="CHEBI:30616"/>
        <dbReference type="ChEBI" id="CHEBI:43474"/>
        <dbReference type="ChEBI" id="CHEBI:57972"/>
        <dbReference type="ChEBI" id="CHEBI:70757"/>
        <dbReference type="ChEBI" id="CHEBI:83898"/>
        <dbReference type="ChEBI" id="CHEBI:456216"/>
        <dbReference type="EC" id="6.3.2.8"/>
    </reaction>
</comment>
<comment type="function">
    <text evidence="14">Cell wall formation.</text>
</comment>
<evidence type="ECO:0000256" key="2">
    <source>
        <dbReference type="ARBA" id="ARBA00004752"/>
    </source>
</evidence>
<comment type="subcellular location">
    <subcellularLocation>
        <location evidence="1 14">Cytoplasm</location>
    </subcellularLocation>
</comment>
<evidence type="ECO:0000259" key="15">
    <source>
        <dbReference type="Pfam" id="PF01225"/>
    </source>
</evidence>
<evidence type="ECO:0000256" key="7">
    <source>
        <dbReference type="ARBA" id="ARBA00022741"/>
    </source>
</evidence>
<comment type="similarity">
    <text evidence="14">Belongs to the MurCDEF family.</text>
</comment>
<dbReference type="SUPFAM" id="SSF53244">
    <property type="entry name" value="MurD-like peptide ligases, peptide-binding domain"/>
    <property type="match status" value="1"/>
</dbReference>
<evidence type="ECO:0000313" key="19">
    <source>
        <dbReference type="Proteomes" id="UP001190465"/>
    </source>
</evidence>
<dbReference type="PANTHER" id="PTHR43445:SF3">
    <property type="entry name" value="UDP-N-ACETYLMURAMATE--L-ALANINE LIGASE"/>
    <property type="match status" value="1"/>
</dbReference>
<sequence length="485" mass="50157">MTAQLPEELRRVHMVGIGGAGMSGIARILLDRGALVSGSDAKESRGVIALRARGALIDIGHDAGALDLLPGGPTAVISTHAAIPKTNPELVEARRRGIPVVMRPTVLARLMDGHTTVLVSGTHGKTTTTSMLIVALQHAGMDPSFAVGGDLGEAGTNAHHGSGDCFVAEADESDGSLLEYTPDVAVVTNIEADHLDFFGSPEAYTAVFDEFVDRLTPGGVLVVCVDDPGAAALADRMAARGVRVLAYGSPGGRELAGALLSWQQQGTGAVAEIQLAGESHPRAMRLSVPGRHMALNALAALLAAIEAGAPTELVLDGLAGFEGVRRRFELVGAANGIRVFDDYAHHPTEVRAVLSALRTVAEHSGGGRTLVVFQPHLYSRTKTFATEFADALSAADQVFVLDVYAAREQPIVGISGATIAGQVSAAVRYLPDLSTVAPTVAEVARPGDVIVTMGAGDVTMLGPEILIQLQVRANRGAPGGTGASW</sequence>
<keyword evidence="9 14" id="KW-0133">Cell shape</keyword>
<keyword evidence="10 14" id="KW-0573">Peptidoglycan synthesis</keyword>
<evidence type="ECO:0000256" key="12">
    <source>
        <dbReference type="ARBA" id="ARBA00023316"/>
    </source>
</evidence>
<evidence type="ECO:0000259" key="16">
    <source>
        <dbReference type="Pfam" id="PF02875"/>
    </source>
</evidence>
<dbReference type="InterPro" id="IPR036615">
    <property type="entry name" value="Mur_ligase_C_dom_sf"/>
</dbReference>
<dbReference type="InterPro" id="IPR004101">
    <property type="entry name" value="Mur_ligase_C"/>
</dbReference>
<evidence type="ECO:0000256" key="11">
    <source>
        <dbReference type="ARBA" id="ARBA00023306"/>
    </source>
</evidence>
<dbReference type="EC" id="6.3.2.8" evidence="3 14"/>
<dbReference type="RefSeq" id="WP_308482262.1">
    <property type="nucleotide sequence ID" value="NZ_OY726397.1"/>
</dbReference>
<dbReference type="Pfam" id="PF08245">
    <property type="entry name" value="Mur_ligase_M"/>
    <property type="match status" value="1"/>
</dbReference>
<evidence type="ECO:0000256" key="13">
    <source>
        <dbReference type="ARBA" id="ARBA00047833"/>
    </source>
</evidence>
<keyword evidence="8 14" id="KW-0067">ATP-binding</keyword>
<dbReference type="HAMAP" id="MF_00046">
    <property type="entry name" value="MurC"/>
    <property type="match status" value="1"/>
</dbReference>
<evidence type="ECO:0000256" key="6">
    <source>
        <dbReference type="ARBA" id="ARBA00022618"/>
    </source>
</evidence>
<evidence type="ECO:0000256" key="14">
    <source>
        <dbReference type="HAMAP-Rule" id="MF_00046"/>
    </source>
</evidence>
<dbReference type="Pfam" id="PF02875">
    <property type="entry name" value="Mur_ligase_C"/>
    <property type="match status" value="1"/>
</dbReference>
<feature type="binding site" evidence="14">
    <location>
        <begin position="121"/>
        <end position="127"/>
    </location>
    <ligand>
        <name>ATP</name>
        <dbReference type="ChEBI" id="CHEBI:30616"/>
    </ligand>
</feature>
<feature type="domain" description="Mur ligase N-terminal catalytic" evidence="15">
    <location>
        <begin position="12"/>
        <end position="114"/>
    </location>
</feature>
<evidence type="ECO:0000256" key="8">
    <source>
        <dbReference type="ARBA" id="ARBA00022840"/>
    </source>
</evidence>
<keyword evidence="12 14" id="KW-0961">Cell wall biogenesis/degradation</keyword>
<dbReference type="InterPro" id="IPR013221">
    <property type="entry name" value="Mur_ligase_cen"/>
</dbReference>